<gene>
    <name evidence="1" type="ORF">HK44_020460</name>
</gene>
<organism evidence="1 2">
    <name type="scientific">Pseudomonas fluorescens HK44</name>
    <dbReference type="NCBI Taxonomy" id="1042209"/>
    <lineage>
        <taxon>Bacteria</taxon>
        <taxon>Pseudomonadati</taxon>
        <taxon>Pseudomonadota</taxon>
        <taxon>Gammaproteobacteria</taxon>
        <taxon>Pseudomonadales</taxon>
        <taxon>Pseudomonadaceae</taxon>
        <taxon>Pseudomonas</taxon>
    </lineage>
</organism>
<sequence>MSGIKKKRDKVEDLEKIVDLPSSAVSAALKEIGHMKSCWICDSSKWILESLKGKATPIRFEGLARGYTAAFQLTCSSCGHLRFADAQTVYTHLLRLAEEA</sequence>
<dbReference type="Proteomes" id="UP000022611">
    <property type="component" value="Unassembled WGS sequence"/>
</dbReference>
<proteinExistence type="predicted"/>
<dbReference type="PATRIC" id="fig|1042209.11.peg.616"/>
<accession>A0A010TGS9</accession>
<evidence type="ECO:0000313" key="1">
    <source>
        <dbReference type="EMBL" id="EXF96277.1"/>
    </source>
</evidence>
<reference evidence="1 2" key="1">
    <citation type="journal article" date="2011" name="J. Bacteriol.">
        <title>Draft genome sequence of the polycyclic aromatic hydrocarbon-degrading, genetically engineered bioluminescent bioreporter Pseudomonas fluorescens HK44.</title>
        <authorList>
            <person name="Chauhan A."/>
            <person name="Layton A.C."/>
            <person name="Williams D.E."/>
            <person name="Smartt A.E."/>
            <person name="Ripp S."/>
            <person name="Karpinets T.V."/>
            <person name="Brown S.D."/>
            <person name="Sayler G.S."/>
        </authorList>
    </citation>
    <scope>NUCLEOTIDE SEQUENCE [LARGE SCALE GENOMIC DNA]</scope>
    <source>
        <strain evidence="1 2">HK44</strain>
    </source>
</reference>
<protein>
    <submittedName>
        <fullName evidence="1">Uncharacterized protein</fullName>
    </submittedName>
</protein>
<dbReference type="AlphaFoldDB" id="A0A010TGS9"/>
<name>A0A010TGS9_PSEFL</name>
<comment type="caution">
    <text evidence="1">The sequence shown here is derived from an EMBL/GenBank/DDBJ whole genome shotgun (WGS) entry which is preliminary data.</text>
</comment>
<dbReference type="EMBL" id="AFOY02000004">
    <property type="protein sequence ID" value="EXF96277.1"/>
    <property type="molecule type" value="Genomic_DNA"/>
</dbReference>
<dbReference type="RefSeq" id="WP_019689908.1">
    <property type="nucleotide sequence ID" value="NZ_AFOY02000004.1"/>
</dbReference>
<evidence type="ECO:0000313" key="2">
    <source>
        <dbReference type="Proteomes" id="UP000022611"/>
    </source>
</evidence>
<dbReference type="HOGENOM" id="CLU_2303546_0_0_6"/>